<evidence type="ECO:0000313" key="1">
    <source>
        <dbReference type="EMBL" id="KAK7348158.1"/>
    </source>
</evidence>
<dbReference type="SUPFAM" id="SSF53756">
    <property type="entry name" value="UDP-Glycosyltransferase/glycogen phosphorylase"/>
    <property type="match status" value="1"/>
</dbReference>
<dbReference type="Gene3D" id="3.40.50.2000">
    <property type="entry name" value="Glycogen Phosphorylase B"/>
    <property type="match status" value="2"/>
</dbReference>
<accession>A0AAN9MB38</accession>
<dbReference type="Proteomes" id="UP001374584">
    <property type="component" value="Unassembled WGS sequence"/>
</dbReference>
<keyword evidence="2" id="KW-1185">Reference proteome</keyword>
<evidence type="ECO:0000313" key="2">
    <source>
        <dbReference type="Proteomes" id="UP001374584"/>
    </source>
</evidence>
<dbReference type="AlphaFoldDB" id="A0AAN9MB38"/>
<reference evidence="1 2" key="1">
    <citation type="submission" date="2024-01" db="EMBL/GenBank/DDBJ databases">
        <title>The genomes of 5 underutilized Papilionoideae crops provide insights into root nodulation and disease resistanc.</title>
        <authorList>
            <person name="Jiang F."/>
        </authorList>
    </citation>
    <scope>NUCLEOTIDE SEQUENCE [LARGE SCALE GENOMIC DNA]</scope>
    <source>
        <strain evidence="1">JINMINGXINNONG_FW02</strain>
        <tissue evidence="1">Leaves</tissue>
    </source>
</reference>
<comment type="caution">
    <text evidence="1">The sequence shown here is derived from an EMBL/GenBank/DDBJ whole genome shotgun (WGS) entry which is preliminary data.</text>
</comment>
<name>A0AAN9MB38_PHACN</name>
<protein>
    <submittedName>
        <fullName evidence="1">Uncharacterized protein</fullName>
    </submittedName>
</protein>
<organism evidence="1 2">
    <name type="scientific">Phaseolus coccineus</name>
    <name type="common">Scarlet runner bean</name>
    <name type="synonym">Phaseolus multiflorus</name>
    <dbReference type="NCBI Taxonomy" id="3886"/>
    <lineage>
        <taxon>Eukaryota</taxon>
        <taxon>Viridiplantae</taxon>
        <taxon>Streptophyta</taxon>
        <taxon>Embryophyta</taxon>
        <taxon>Tracheophyta</taxon>
        <taxon>Spermatophyta</taxon>
        <taxon>Magnoliopsida</taxon>
        <taxon>eudicotyledons</taxon>
        <taxon>Gunneridae</taxon>
        <taxon>Pentapetalae</taxon>
        <taxon>rosids</taxon>
        <taxon>fabids</taxon>
        <taxon>Fabales</taxon>
        <taxon>Fabaceae</taxon>
        <taxon>Papilionoideae</taxon>
        <taxon>50 kb inversion clade</taxon>
        <taxon>NPAAA clade</taxon>
        <taxon>indigoferoid/millettioid clade</taxon>
        <taxon>Phaseoleae</taxon>
        <taxon>Phaseolus</taxon>
    </lineage>
</organism>
<gene>
    <name evidence="1" type="ORF">VNO80_22708</name>
</gene>
<sequence>MDGADESLLIRRRAKEFGETARQAVEEGGSSYNNLTALIDYLKRLRNSDAFFGLSTLAPGLEDVKSEESLSKSVVTIGLP</sequence>
<proteinExistence type="predicted"/>
<dbReference type="EMBL" id="JAYMYR010000008">
    <property type="protein sequence ID" value="KAK7348158.1"/>
    <property type="molecule type" value="Genomic_DNA"/>
</dbReference>